<keyword evidence="1" id="KW-0472">Membrane</keyword>
<gene>
    <name evidence="2" type="ORF">BN1221_04920c</name>
</gene>
<keyword evidence="3" id="KW-1185">Reference proteome</keyword>
<reference evidence="3" key="1">
    <citation type="submission" date="2015-01" db="EMBL/GenBank/DDBJ databases">
        <authorList>
            <person name="Paterson Steve"/>
        </authorList>
    </citation>
    <scope>NUCLEOTIDE SEQUENCE [LARGE SCALE GENOMIC DNA]</scope>
    <source>
        <strain evidence="3">OBR1</strain>
    </source>
</reference>
<evidence type="ECO:0000313" key="3">
    <source>
        <dbReference type="Proteomes" id="UP000044377"/>
    </source>
</evidence>
<keyword evidence="1" id="KW-1133">Transmembrane helix</keyword>
<organism evidence="2 3">
    <name type="scientific">Brenneria goodwinii</name>
    <dbReference type="NCBI Taxonomy" id="1109412"/>
    <lineage>
        <taxon>Bacteria</taxon>
        <taxon>Pseudomonadati</taxon>
        <taxon>Pseudomonadota</taxon>
        <taxon>Gammaproteobacteria</taxon>
        <taxon>Enterobacterales</taxon>
        <taxon>Pectobacteriaceae</taxon>
        <taxon>Brenneria</taxon>
    </lineage>
</organism>
<evidence type="ECO:0000313" key="2">
    <source>
        <dbReference type="EMBL" id="CPR21498.1"/>
    </source>
</evidence>
<protein>
    <submittedName>
        <fullName evidence="2">Uncharacterized protein</fullName>
    </submittedName>
</protein>
<sequence length="49" mass="5361">MGWGENRKVCHQTFIIFIVLFLSAAVAVPAMSVAGALNVKGLPRQPYRC</sequence>
<dbReference type="EMBL" id="CGIG01000001">
    <property type="protein sequence ID" value="CPR21498.1"/>
    <property type="molecule type" value="Genomic_DNA"/>
</dbReference>
<evidence type="ECO:0000256" key="1">
    <source>
        <dbReference type="SAM" id="Phobius"/>
    </source>
</evidence>
<proteinExistence type="predicted"/>
<dbReference type="STRING" id="1109412.BN1221_04920c"/>
<accession>A0A0G4K2I9</accession>
<name>A0A0G4K2I9_9GAMM</name>
<dbReference type="Proteomes" id="UP000044377">
    <property type="component" value="Unassembled WGS sequence"/>
</dbReference>
<feature type="transmembrane region" description="Helical" evidence="1">
    <location>
        <begin position="14"/>
        <end position="39"/>
    </location>
</feature>
<dbReference type="AlphaFoldDB" id="A0A0G4K2I9"/>
<keyword evidence="1" id="KW-0812">Transmembrane</keyword>